<keyword evidence="1" id="KW-0472">Membrane</keyword>
<accession>A0A2T2YAR7</accession>
<dbReference type="AlphaFoldDB" id="A0A2T2YAR7"/>
<proteinExistence type="predicted"/>
<evidence type="ECO:0000256" key="1">
    <source>
        <dbReference type="SAM" id="Phobius"/>
    </source>
</evidence>
<evidence type="ECO:0000313" key="3">
    <source>
        <dbReference type="Proteomes" id="UP000240357"/>
    </source>
</evidence>
<reference evidence="2 3" key="1">
    <citation type="submission" date="2018-03" db="EMBL/GenBank/DDBJ databases">
        <title>Adhaeribacter sp. HMF7605 Genome sequencing and assembly.</title>
        <authorList>
            <person name="Kang H."/>
            <person name="Kang J."/>
            <person name="Cha I."/>
            <person name="Kim H."/>
            <person name="Joh K."/>
        </authorList>
    </citation>
    <scope>NUCLEOTIDE SEQUENCE [LARGE SCALE GENOMIC DNA]</scope>
    <source>
        <strain evidence="2 3">HMF7605</strain>
    </source>
</reference>
<protein>
    <recommendedName>
        <fullName evidence="4">DUF3592 domain-containing protein</fullName>
    </recommendedName>
</protein>
<dbReference type="EMBL" id="PYFT01000001">
    <property type="protein sequence ID" value="PSR52607.1"/>
    <property type="molecule type" value="Genomic_DNA"/>
</dbReference>
<dbReference type="Proteomes" id="UP000240357">
    <property type="component" value="Unassembled WGS sequence"/>
</dbReference>
<keyword evidence="1" id="KW-1133">Transmembrane helix</keyword>
<organism evidence="2 3">
    <name type="scientific">Adhaeribacter arboris</name>
    <dbReference type="NCBI Taxonomy" id="2072846"/>
    <lineage>
        <taxon>Bacteria</taxon>
        <taxon>Pseudomonadati</taxon>
        <taxon>Bacteroidota</taxon>
        <taxon>Cytophagia</taxon>
        <taxon>Cytophagales</taxon>
        <taxon>Hymenobacteraceae</taxon>
        <taxon>Adhaeribacter</taxon>
    </lineage>
</organism>
<sequence>MIRKNSNSLLGKLMGIGFVCYFLCIILSTPVFNFLVKHYGICGEAILINESKRIRYHKATLLYNFYYHGVNYKSDSLEEDLTRVGDTIRVVYLKFLPSVNRPITYFEEKEIFSCK</sequence>
<keyword evidence="1" id="KW-0812">Transmembrane</keyword>
<keyword evidence="3" id="KW-1185">Reference proteome</keyword>
<evidence type="ECO:0008006" key="4">
    <source>
        <dbReference type="Google" id="ProtNLM"/>
    </source>
</evidence>
<comment type="caution">
    <text evidence="2">The sequence shown here is derived from an EMBL/GenBank/DDBJ whole genome shotgun (WGS) entry which is preliminary data.</text>
</comment>
<feature type="transmembrane region" description="Helical" evidence="1">
    <location>
        <begin position="12"/>
        <end position="36"/>
    </location>
</feature>
<name>A0A2T2YAR7_9BACT</name>
<gene>
    <name evidence="2" type="ORF">AHMF7605_03235</name>
</gene>
<evidence type="ECO:0000313" key="2">
    <source>
        <dbReference type="EMBL" id="PSR52607.1"/>
    </source>
</evidence>